<dbReference type="SUPFAM" id="SSF100950">
    <property type="entry name" value="NagB/RpiA/CoA transferase-like"/>
    <property type="match status" value="1"/>
</dbReference>
<protein>
    <recommendedName>
        <fullName evidence="3">glucosamine-6-phosphate deaminase</fullName>
        <ecNumber evidence="3">3.5.99.6</ecNumber>
    </recommendedName>
</protein>
<reference evidence="8" key="1">
    <citation type="submission" date="2017-01" db="EMBL/GenBank/DDBJ databases">
        <authorList>
            <person name="Wang Y."/>
            <person name="White M."/>
            <person name="Kvist S."/>
            <person name="Moncalvo J.-M."/>
        </authorList>
    </citation>
    <scope>NUCLEOTIDE SEQUENCE [LARGE SCALE GENOMIC DNA]</scope>
    <source>
        <strain evidence="8">ID-206-W2</strain>
    </source>
</reference>
<dbReference type="CDD" id="cd01399">
    <property type="entry name" value="GlcN6P_deaminase"/>
    <property type="match status" value="1"/>
</dbReference>
<keyword evidence="8" id="KW-1185">Reference proteome</keyword>
<evidence type="ECO:0000313" key="8">
    <source>
        <dbReference type="Proteomes" id="UP000187429"/>
    </source>
</evidence>
<dbReference type="GO" id="GO:0019262">
    <property type="term" value="P:N-acetylneuraminate catabolic process"/>
    <property type="evidence" value="ECO:0007669"/>
    <property type="project" value="TreeGrafter"/>
</dbReference>
<dbReference type="InterPro" id="IPR004547">
    <property type="entry name" value="Glucosamine6P_isomerase"/>
</dbReference>
<sequence length="456" mass="51158">MRLIIKDDENQASYYTALYVCKRIIEFSPTAERPFVIGILDEVSLVKVYRYLVSFSKKGFISFEHIVIFISDEFVGLPLDHPASNYTVLHENFFKYINIQSKNIFYLDGLAPNLHLECSQYEDKISKLGGIELILGSVQPDGHLAFNEPGSSIMSKTRIKTLSYETILENASFFGGDVEKVPKLALTIGIKTILDAREVVILITGAQKALTLSKCIDGSINHMWVVSAIQLHPSSLIVCDEDATLELLVKTVRYCKNIQRVHDELNEFYNIHLNGSISTVSQNKRSANVAPVAKISSNESNQSFPSSDSQLSIPTIPDSTKSTNNSDEETDVEIDQNEPIPPNTMVFIGGHPVSIESNNHSNHTQSSSTAQFQSQSQTNNNTNLNEYPRMWWEYMDQFSHFYNAHFVNCQNSLDIHSHNFGNSFPSENHDSQPKSPGINDKCSDQSPTSPDNYLDD</sequence>
<dbReference type="AlphaFoldDB" id="A0A1R1YNU9"/>
<keyword evidence="7" id="KW-0413">Isomerase</keyword>
<proteinExistence type="inferred from homology"/>
<feature type="domain" description="Glucosamine/galactosamine-6-phosphate isomerase" evidence="6">
    <location>
        <begin position="48"/>
        <end position="230"/>
    </location>
</feature>
<evidence type="ECO:0000313" key="7">
    <source>
        <dbReference type="EMBL" id="OMJ28564.1"/>
    </source>
</evidence>
<comment type="caution">
    <text evidence="7">The sequence shown here is derived from an EMBL/GenBank/DDBJ whole genome shotgun (WGS) entry which is preliminary data.</text>
</comment>
<dbReference type="GO" id="GO:0016853">
    <property type="term" value="F:isomerase activity"/>
    <property type="evidence" value="ECO:0007669"/>
    <property type="project" value="UniProtKB-KW"/>
</dbReference>
<dbReference type="PANTHER" id="PTHR11280">
    <property type="entry name" value="GLUCOSAMINE-6-PHOSPHATE ISOMERASE"/>
    <property type="match status" value="1"/>
</dbReference>
<feature type="compositionally biased region" description="Acidic residues" evidence="5">
    <location>
        <begin position="326"/>
        <end position="336"/>
    </location>
</feature>
<dbReference type="GO" id="GO:0042802">
    <property type="term" value="F:identical protein binding"/>
    <property type="evidence" value="ECO:0007669"/>
    <property type="project" value="TreeGrafter"/>
</dbReference>
<feature type="region of interest" description="Disordered" evidence="5">
    <location>
        <begin position="423"/>
        <end position="456"/>
    </location>
</feature>
<dbReference type="EMBL" id="LSSM01000546">
    <property type="protein sequence ID" value="OMJ28564.1"/>
    <property type="molecule type" value="Genomic_DNA"/>
</dbReference>
<feature type="compositionally biased region" description="Low complexity" evidence="5">
    <location>
        <begin position="357"/>
        <end position="381"/>
    </location>
</feature>
<dbReference type="GO" id="GO:0006043">
    <property type="term" value="P:glucosamine catabolic process"/>
    <property type="evidence" value="ECO:0007669"/>
    <property type="project" value="TreeGrafter"/>
</dbReference>
<dbReference type="Proteomes" id="UP000187429">
    <property type="component" value="Unassembled WGS sequence"/>
</dbReference>
<feature type="region of interest" description="Disordered" evidence="5">
    <location>
        <begin position="296"/>
        <end position="381"/>
    </location>
</feature>
<dbReference type="GO" id="GO:0006046">
    <property type="term" value="P:N-acetylglucosamine catabolic process"/>
    <property type="evidence" value="ECO:0007669"/>
    <property type="project" value="TreeGrafter"/>
</dbReference>
<feature type="compositionally biased region" description="Polar residues" evidence="5">
    <location>
        <begin position="444"/>
        <end position="456"/>
    </location>
</feature>
<comment type="catalytic activity">
    <reaction evidence="1">
        <text>alpha-D-glucosamine 6-phosphate + H2O = beta-D-fructose 6-phosphate + NH4(+)</text>
        <dbReference type="Rhea" id="RHEA:12172"/>
        <dbReference type="ChEBI" id="CHEBI:15377"/>
        <dbReference type="ChEBI" id="CHEBI:28938"/>
        <dbReference type="ChEBI" id="CHEBI:57634"/>
        <dbReference type="ChEBI" id="CHEBI:75989"/>
        <dbReference type="EC" id="3.5.99.6"/>
    </reaction>
</comment>
<keyword evidence="4" id="KW-0378">Hydrolase</keyword>
<dbReference type="EC" id="3.5.99.6" evidence="3"/>
<comment type="similarity">
    <text evidence="2">Belongs to the glucosamine/galactosamine-6-phosphate isomerase family.</text>
</comment>
<evidence type="ECO:0000256" key="4">
    <source>
        <dbReference type="ARBA" id="ARBA00022801"/>
    </source>
</evidence>
<dbReference type="GO" id="GO:0005975">
    <property type="term" value="P:carbohydrate metabolic process"/>
    <property type="evidence" value="ECO:0007669"/>
    <property type="project" value="InterPro"/>
</dbReference>
<evidence type="ECO:0000256" key="1">
    <source>
        <dbReference type="ARBA" id="ARBA00000644"/>
    </source>
</evidence>
<evidence type="ECO:0000259" key="6">
    <source>
        <dbReference type="Pfam" id="PF01182"/>
    </source>
</evidence>
<dbReference type="GO" id="GO:0005737">
    <property type="term" value="C:cytoplasm"/>
    <property type="evidence" value="ECO:0007669"/>
    <property type="project" value="TreeGrafter"/>
</dbReference>
<name>A0A1R1YNU9_9FUNG</name>
<gene>
    <name evidence="7" type="ORF">AYI69_g1958</name>
</gene>
<feature type="compositionally biased region" description="Low complexity" evidence="5">
    <location>
        <begin position="296"/>
        <end position="312"/>
    </location>
</feature>
<dbReference type="InterPro" id="IPR037171">
    <property type="entry name" value="NagB/RpiA_transferase-like"/>
</dbReference>
<evidence type="ECO:0000256" key="5">
    <source>
        <dbReference type="SAM" id="MobiDB-lite"/>
    </source>
</evidence>
<dbReference type="GO" id="GO:0004342">
    <property type="term" value="F:glucosamine-6-phosphate deaminase activity"/>
    <property type="evidence" value="ECO:0007669"/>
    <property type="project" value="UniProtKB-EC"/>
</dbReference>
<evidence type="ECO:0000256" key="2">
    <source>
        <dbReference type="ARBA" id="ARBA00005526"/>
    </source>
</evidence>
<dbReference type="NCBIfam" id="TIGR00502">
    <property type="entry name" value="nagB"/>
    <property type="match status" value="1"/>
</dbReference>
<organism evidence="7 8">
    <name type="scientific">Smittium culicis</name>
    <dbReference type="NCBI Taxonomy" id="133412"/>
    <lineage>
        <taxon>Eukaryota</taxon>
        <taxon>Fungi</taxon>
        <taxon>Fungi incertae sedis</taxon>
        <taxon>Zoopagomycota</taxon>
        <taxon>Kickxellomycotina</taxon>
        <taxon>Harpellomycetes</taxon>
        <taxon>Harpellales</taxon>
        <taxon>Legeriomycetaceae</taxon>
        <taxon>Smittium</taxon>
    </lineage>
</organism>
<dbReference type="InterPro" id="IPR006148">
    <property type="entry name" value="Glc/Gal-6P_isomerase"/>
</dbReference>
<dbReference type="Pfam" id="PF01182">
    <property type="entry name" value="Glucosamine_iso"/>
    <property type="match status" value="1"/>
</dbReference>
<dbReference type="OrthoDB" id="5552157at2759"/>
<dbReference type="Gene3D" id="3.40.50.1360">
    <property type="match status" value="1"/>
</dbReference>
<accession>A0A1R1YNU9</accession>
<evidence type="ECO:0000256" key="3">
    <source>
        <dbReference type="ARBA" id="ARBA00012680"/>
    </source>
</evidence>
<dbReference type="PANTHER" id="PTHR11280:SF5">
    <property type="entry name" value="GLUCOSAMINE-6-PHOSPHATE ISOMERASE"/>
    <property type="match status" value="1"/>
</dbReference>